<keyword evidence="7 8" id="KW-0472">Membrane</keyword>
<feature type="transmembrane region" description="Helical" evidence="8">
    <location>
        <begin position="235"/>
        <end position="252"/>
    </location>
</feature>
<dbReference type="OrthoDB" id="9801058at2"/>
<feature type="transmembrane region" description="Helical" evidence="8">
    <location>
        <begin position="107"/>
        <end position="123"/>
    </location>
</feature>
<dbReference type="Proteomes" id="UP000325105">
    <property type="component" value="Unassembled WGS sequence"/>
</dbReference>
<dbReference type="PANTHER" id="PTHR30269">
    <property type="entry name" value="TRANSMEMBRANE PROTEIN YFCA"/>
    <property type="match status" value="1"/>
</dbReference>
<dbReference type="Pfam" id="PF01925">
    <property type="entry name" value="TauE"/>
    <property type="match status" value="1"/>
</dbReference>
<accession>A0A5S5D0W7</accession>
<dbReference type="InterPro" id="IPR052017">
    <property type="entry name" value="TSUP"/>
</dbReference>
<feature type="transmembrane region" description="Helical" evidence="8">
    <location>
        <begin position="6"/>
        <end position="25"/>
    </location>
</feature>
<feature type="transmembrane region" description="Helical" evidence="8">
    <location>
        <begin position="37"/>
        <end position="70"/>
    </location>
</feature>
<dbReference type="RefSeq" id="WP_148910006.1">
    <property type="nucleotide sequence ID" value="NZ_VNHX01000027.1"/>
</dbReference>
<keyword evidence="6 8" id="KW-1133">Transmembrane helix</keyword>
<keyword evidence="4 8" id="KW-1003">Cell membrane</keyword>
<comment type="caution">
    <text evidence="9">The sequence shown here is derived from an EMBL/GenBank/DDBJ whole genome shotgun (WGS) entry which is preliminary data.</text>
</comment>
<evidence type="ECO:0000256" key="8">
    <source>
        <dbReference type="RuleBase" id="RU363041"/>
    </source>
</evidence>
<evidence type="ECO:0000256" key="5">
    <source>
        <dbReference type="ARBA" id="ARBA00022692"/>
    </source>
</evidence>
<dbReference type="InterPro" id="IPR002781">
    <property type="entry name" value="TM_pro_TauE-like"/>
</dbReference>
<reference evidence="9 10" key="1">
    <citation type="submission" date="2019-07" db="EMBL/GenBank/DDBJ databases">
        <title>Genomic Encyclopedia of Archaeal and Bacterial Type Strains, Phase II (KMG-II): from individual species to whole genera.</title>
        <authorList>
            <person name="Goeker M."/>
        </authorList>
    </citation>
    <scope>NUCLEOTIDE SEQUENCE [LARGE SCALE GENOMIC DNA]</scope>
    <source>
        <strain evidence="9 10">DSM 18850</strain>
    </source>
</reference>
<protein>
    <recommendedName>
        <fullName evidence="8">Probable membrane transporter protein</fullName>
    </recommendedName>
</protein>
<dbReference type="PANTHER" id="PTHR30269:SF23">
    <property type="entry name" value="MEMBRANE TRANSPORTER PROTEIN YDHB-RELATED"/>
    <property type="match status" value="1"/>
</dbReference>
<gene>
    <name evidence="9" type="ORF">BC792_1276</name>
</gene>
<keyword evidence="5 8" id="KW-0812">Transmembrane</keyword>
<name>A0A5S5D0W7_9SPHI</name>
<evidence type="ECO:0000256" key="3">
    <source>
        <dbReference type="ARBA" id="ARBA00022448"/>
    </source>
</evidence>
<comment type="subcellular location">
    <subcellularLocation>
        <location evidence="1 8">Cell membrane</location>
        <topology evidence="1 8">Multi-pass membrane protein</topology>
    </subcellularLocation>
</comment>
<feature type="transmembrane region" description="Helical" evidence="8">
    <location>
        <begin position="82"/>
        <end position="100"/>
    </location>
</feature>
<evidence type="ECO:0000256" key="1">
    <source>
        <dbReference type="ARBA" id="ARBA00004651"/>
    </source>
</evidence>
<organism evidence="9 10">
    <name type="scientific">Sphingobacterium allocomposti</name>
    <dbReference type="NCBI Taxonomy" id="415956"/>
    <lineage>
        <taxon>Bacteria</taxon>
        <taxon>Pseudomonadati</taxon>
        <taxon>Bacteroidota</taxon>
        <taxon>Sphingobacteriia</taxon>
        <taxon>Sphingobacteriales</taxon>
        <taxon>Sphingobacteriaceae</taxon>
        <taxon>Sphingobacterium</taxon>
    </lineage>
</organism>
<evidence type="ECO:0000313" key="10">
    <source>
        <dbReference type="Proteomes" id="UP000325105"/>
    </source>
</evidence>
<evidence type="ECO:0000256" key="7">
    <source>
        <dbReference type="ARBA" id="ARBA00023136"/>
    </source>
</evidence>
<feature type="transmembrane region" description="Helical" evidence="8">
    <location>
        <begin position="206"/>
        <end position="228"/>
    </location>
</feature>
<dbReference type="GO" id="GO:0005886">
    <property type="term" value="C:plasma membrane"/>
    <property type="evidence" value="ECO:0007669"/>
    <property type="project" value="UniProtKB-SubCell"/>
</dbReference>
<dbReference type="AlphaFoldDB" id="A0A5S5D0W7"/>
<dbReference type="EMBL" id="VNHX01000027">
    <property type="protein sequence ID" value="TYP89405.1"/>
    <property type="molecule type" value="Genomic_DNA"/>
</dbReference>
<evidence type="ECO:0000256" key="6">
    <source>
        <dbReference type="ARBA" id="ARBA00022989"/>
    </source>
</evidence>
<comment type="similarity">
    <text evidence="2 8">Belongs to the 4-toluene sulfonate uptake permease (TSUP) (TC 2.A.102) family.</text>
</comment>
<keyword evidence="10" id="KW-1185">Reference proteome</keyword>
<evidence type="ECO:0000256" key="4">
    <source>
        <dbReference type="ARBA" id="ARBA00022475"/>
    </source>
</evidence>
<feature type="transmembrane region" description="Helical" evidence="8">
    <location>
        <begin position="174"/>
        <end position="194"/>
    </location>
</feature>
<feature type="transmembrane region" description="Helical" evidence="8">
    <location>
        <begin position="143"/>
        <end position="167"/>
    </location>
</feature>
<evidence type="ECO:0000256" key="2">
    <source>
        <dbReference type="ARBA" id="ARBA00009142"/>
    </source>
</evidence>
<sequence length="253" mass="27612">MEEALQLISSPSGWVLYFVCAMLIGMSKTGIQNVGTLAVPLFAFLFGARYSTGIVLILLCFADLIAVVYYRKAFLWMEVKKLLPASLAGLGIGLFLGGSVNDQVFKVLIGVCIIVGMGIMLWLERASKDVQDRLVGNRWYAPIFGLILGFSTMIGNAAGPALSVYMLSKRLPKISFAATSAWFIMILNLTKIPLQGLVWNNLSWAGLYLNLIALPFILVGGIIGIKIIKVLPEKGFRILIMILVLLSALLLIL</sequence>
<proteinExistence type="inferred from homology"/>
<evidence type="ECO:0000313" key="9">
    <source>
        <dbReference type="EMBL" id="TYP89405.1"/>
    </source>
</evidence>
<keyword evidence="3" id="KW-0813">Transport</keyword>